<gene>
    <name evidence="8" type="ORF">SAMN03080599_02113</name>
</gene>
<dbReference type="InterPro" id="IPR052983">
    <property type="entry name" value="MFS_Riboflavin_Transporter"/>
</dbReference>
<feature type="transmembrane region" description="Helical" evidence="6">
    <location>
        <begin position="105"/>
        <end position="129"/>
    </location>
</feature>
<keyword evidence="5 6" id="KW-0472">Membrane</keyword>
<dbReference type="STRING" id="1120920.SAMN03080599_02113"/>
<dbReference type="PROSITE" id="PS50850">
    <property type="entry name" value="MFS"/>
    <property type="match status" value="1"/>
</dbReference>
<keyword evidence="2" id="KW-0813">Transport</keyword>
<evidence type="ECO:0000256" key="5">
    <source>
        <dbReference type="ARBA" id="ARBA00023136"/>
    </source>
</evidence>
<dbReference type="CDD" id="cd17353">
    <property type="entry name" value="MFS_OFA_like"/>
    <property type="match status" value="1"/>
</dbReference>
<feature type="transmembrane region" description="Helical" evidence="6">
    <location>
        <begin position="242"/>
        <end position="262"/>
    </location>
</feature>
<evidence type="ECO:0000256" key="6">
    <source>
        <dbReference type="SAM" id="Phobius"/>
    </source>
</evidence>
<comment type="subcellular location">
    <subcellularLocation>
        <location evidence="1">Cell membrane</location>
        <topology evidence="1">Multi-pass membrane protein</topology>
    </subcellularLocation>
</comment>
<evidence type="ECO:0000256" key="2">
    <source>
        <dbReference type="ARBA" id="ARBA00022448"/>
    </source>
</evidence>
<feature type="transmembrane region" description="Helical" evidence="6">
    <location>
        <begin position="330"/>
        <end position="355"/>
    </location>
</feature>
<dbReference type="EMBL" id="FMWL01000010">
    <property type="protein sequence ID" value="SCZ80121.1"/>
    <property type="molecule type" value="Genomic_DNA"/>
</dbReference>
<dbReference type="InterPro" id="IPR020846">
    <property type="entry name" value="MFS_dom"/>
</dbReference>
<dbReference type="PANTHER" id="PTHR43385:SF1">
    <property type="entry name" value="RIBOFLAVIN TRANSPORTER RIBJ"/>
    <property type="match status" value="1"/>
</dbReference>
<evidence type="ECO:0000313" key="9">
    <source>
        <dbReference type="Proteomes" id="UP000199208"/>
    </source>
</evidence>
<accession>A0A1G5S2Z1</accession>
<evidence type="ECO:0000256" key="3">
    <source>
        <dbReference type="ARBA" id="ARBA00022692"/>
    </source>
</evidence>
<feature type="transmembrane region" description="Helical" evidence="6">
    <location>
        <begin position="301"/>
        <end position="324"/>
    </location>
</feature>
<feature type="transmembrane region" description="Helical" evidence="6">
    <location>
        <begin position="395"/>
        <end position="413"/>
    </location>
</feature>
<name>A0A1G5S2Z1_9FIRM</name>
<keyword evidence="3 6" id="KW-0812">Transmembrane</keyword>
<proteinExistence type="predicted"/>
<dbReference type="Pfam" id="PF07690">
    <property type="entry name" value="MFS_1"/>
    <property type="match status" value="1"/>
</dbReference>
<evidence type="ECO:0000256" key="4">
    <source>
        <dbReference type="ARBA" id="ARBA00022989"/>
    </source>
</evidence>
<dbReference type="RefSeq" id="WP_092591264.1">
    <property type="nucleotide sequence ID" value="NZ_FMWL01000010.1"/>
</dbReference>
<feature type="transmembrane region" description="Helical" evidence="6">
    <location>
        <begin position="141"/>
        <end position="161"/>
    </location>
</feature>
<dbReference type="InterPro" id="IPR011701">
    <property type="entry name" value="MFS"/>
</dbReference>
<feature type="transmembrane region" description="Helical" evidence="6">
    <location>
        <begin position="56"/>
        <end position="76"/>
    </location>
</feature>
<dbReference type="OrthoDB" id="9793415at2"/>
<dbReference type="SUPFAM" id="SSF103473">
    <property type="entry name" value="MFS general substrate transporter"/>
    <property type="match status" value="1"/>
</dbReference>
<feature type="transmembrane region" description="Helical" evidence="6">
    <location>
        <begin position="17"/>
        <end position="36"/>
    </location>
</feature>
<dbReference type="Gene3D" id="1.20.1250.20">
    <property type="entry name" value="MFS general substrate transporter like domains"/>
    <property type="match status" value="2"/>
</dbReference>
<dbReference type="Proteomes" id="UP000199208">
    <property type="component" value="Unassembled WGS sequence"/>
</dbReference>
<reference evidence="8 9" key="1">
    <citation type="submission" date="2016-10" db="EMBL/GenBank/DDBJ databases">
        <authorList>
            <person name="de Groot N.N."/>
        </authorList>
    </citation>
    <scope>NUCLEOTIDE SEQUENCE [LARGE SCALE GENOMIC DNA]</scope>
    <source>
        <strain evidence="8 9">DSM 2784</strain>
    </source>
</reference>
<feature type="transmembrane region" description="Helical" evidence="6">
    <location>
        <begin position="367"/>
        <end position="389"/>
    </location>
</feature>
<evidence type="ECO:0000259" key="7">
    <source>
        <dbReference type="PROSITE" id="PS50850"/>
    </source>
</evidence>
<feature type="transmembrane region" description="Helical" evidence="6">
    <location>
        <begin position="268"/>
        <end position="289"/>
    </location>
</feature>
<protein>
    <submittedName>
        <fullName evidence="8">Nitrate/nitrite transporter NarK</fullName>
    </submittedName>
</protein>
<dbReference type="GO" id="GO:0022857">
    <property type="term" value="F:transmembrane transporter activity"/>
    <property type="evidence" value="ECO:0007669"/>
    <property type="project" value="InterPro"/>
</dbReference>
<feature type="transmembrane region" description="Helical" evidence="6">
    <location>
        <begin position="83"/>
        <end position="99"/>
    </location>
</feature>
<dbReference type="AlphaFoldDB" id="A0A1G5S2Z1"/>
<feature type="domain" description="Major facilitator superfamily (MFS) profile" evidence="7">
    <location>
        <begin position="16"/>
        <end position="420"/>
    </location>
</feature>
<evidence type="ECO:0000256" key="1">
    <source>
        <dbReference type="ARBA" id="ARBA00004651"/>
    </source>
</evidence>
<dbReference type="InterPro" id="IPR036259">
    <property type="entry name" value="MFS_trans_sf"/>
</dbReference>
<feature type="transmembrane region" description="Helical" evidence="6">
    <location>
        <begin position="173"/>
        <end position="194"/>
    </location>
</feature>
<evidence type="ECO:0000313" key="8">
    <source>
        <dbReference type="EMBL" id="SCZ80121.1"/>
    </source>
</evidence>
<keyword evidence="9" id="KW-1185">Reference proteome</keyword>
<organism evidence="8 9">
    <name type="scientific">Acidaminobacter hydrogenoformans DSM 2784</name>
    <dbReference type="NCBI Taxonomy" id="1120920"/>
    <lineage>
        <taxon>Bacteria</taxon>
        <taxon>Bacillati</taxon>
        <taxon>Bacillota</taxon>
        <taxon>Clostridia</taxon>
        <taxon>Peptostreptococcales</taxon>
        <taxon>Acidaminobacteraceae</taxon>
        <taxon>Acidaminobacter</taxon>
    </lineage>
</organism>
<dbReference type="PANTHER" id="PTHR43385">
    <property type="entry name" value="RIBOFLAVIN TRANSPORTER RIBJ"/>
    <property type="match status" value="1"/>
</dbReference>
<sequence length="420" mass="45085">MIQNATYTGASRKTYRWVYVVLGNLMMMCLGTVYAWSVFRIPVEQAFGVGTTLSGLPYMVSLAFYALFMLISGRYLNRFSPRLIMTAGALLISAGWIGSAYAPNIYWLTLTYGAVSGAGVGIAYGVPMAVAAKWFPDKKGLAVGMVLVGFGLSPLVTAPLARHFIEIYGGMQTFKILGAAFGMIIPILALPLTYPSENYSSDHKTGQGQRLASEADTVNGESHKGQMEYPSVVMMKTKSFKILYITFFIGAMIGLMLIGMTGKVAVEWVGLSQGSAALLMSVFAVFNGLGRPVFGWLTDRLSFKSAALISFVSIVVGSLIMIYTKGSSPIAFGLAFSIFWFNLGGWLAIAPASTLSMFGMLNYSQNYGVVFTAYGIGAVAGVISSGVLIDWFGGYTMIFYLVLTLAVVGSLAVKLPGVRQ</sequence>
<dbReference type="GO" id="GO:0005886">
    <property type="term" value="C:plasma membrane"/>
    <property type="evidence" value="ECO:0007669"/>
    <property type="project" value="UniProtKB-SubCell"/>
</dbReference>
<keyword evidence="4 6" id="KW-1133">Transmembrane helix</keyword>